<evidence type="ECO:0000259" key="1">
    <source>
        <dbReference type="Pfam" id="PF01610"/>
    </source>
</evidence>
<evidence type="ECO:0000313" key="4">
    <source>
        <dbReference type="EMBL" id="ACK53122.1"/>
    </source>
</evidence>
<dbReference type="OrthoDB" id="46712at2"/>
<dbReference type="PANTHER" id="PTHR33498:SF1">
    <property type="entry name" value="TRANSPOSASE FOR INSERTION SEQUENCE ELEMENT IS1557"/>
    <property type="match status" value="1"/>
</dbReference>
<evidence type="ECO:0000313" key="7">
    <source>
        <dbReference type="Proteomes" id="UP000002186"/>
    </source>
</evidence>
<evidence type="ECO:0000313" key="5">
    <source>
        <dbReference type="EMBL" id="ACR01461.1"/>
    </source>
</evidence>
<dbReference type="HOGENOM" id="CLU_041900_0_1_4"/>
<reference evidence="7" key="1">
    <citation type="submission" date="2009-05" db="EMBL/GenBank/DDBJ databases">
        <title>Complete sequence of chromosome of Thauera sp. MZ1T.</title>
        <authorList>
            <consortium name="US DOE Joint Genome Institute"/>
            <person name="Lucas S."/>
            <person name="Copeland A."/>
            <person name="Lapidus A."/>
            <person name="Glavina del Rio T."/>
            <person name="Dalin E."/>
            <person name="Tice H."/>
            <person name="Bruce D."/>
            <person name="Goodwin L."/>
            <person name="Pitluck S."/>
            <person name="Sims D."/>
            <person name="Brettin T."/>
            <person name="Detter J.C."/>
            <person name="Han C."/>
            <person name="Larimer F."/>
            <person name="Land M."/>
            <person name="Hauser L."/>
            <person name="Kyrpides N."/>
            <person name="Mikhailova N."/>
            <person name="Sayler G.S."/>
        </authorList>
    </citation>
    <scope>NUCLEOTIDE SEQUENCE [LARGE SCALE GENOMIC DNA]</scope>
    <source>
        <strain evidence="7">MZ1T</strain>
    </source>
</reference>
<dbReference type="eggNOG" id="COG3464">
    <property type="taxonomic scope" value="Bacteria"/>
</dbReference>
<dbReference type="KEGG" id="tmz:Tmz1t_0333"/>
<keyword evidence="7" id="KW-1185">Reference proteome</keyword>
<evidence type="ECO:0000313" key="6">
    <source>
        <dbReference type="EMBL" id="ACR01771.1"/>
    </source>
</evidence>
<dbReference type="Pfam" id="PF13542">
    <property type="entry name" value="HTH_Tnp_ISL3"/>
    <property type="match status" value="1"/>
</dbReference>
<dbReference type="EMBL" id="CP001281">
    <property type="protein sequence ID" value="ACR01461.1"/>
    <property type="molecule type" value="Genomic_DNA"/>
</dbReference>
<dbReference type="InterPro" id="IPR002560">
    <property type="entry name" value="Transposase_DDE"/>
</dbReference>
<dbReference type="InterPro" id="IPR047951">
    <property type="entry name" value="Transpos_ISL3"/>
</dbReference>
<dbReference type="InterPro" id="IPR029261">
    <property type="entry name" value="Transposase_Znf"/>
</dbReference>
<name>C4KAN5_THASP</name>
<dbReference type="EMBL" id="CP001281">
    <property type="protein sequence ID" value="ACR01771.1"/>
    <property type="molecule type" value="Genomic_DNA"/>
</dbReference>
<dbReference type="STRING" id="85643.Tmz1t_0333"/>
<proteinExistence type="predicted"/>
<dbReference type="Pfam" id="PF14690">
    <property type="entry name" value="Zn_ribbon_ISL3"/>
    <property type="match status" value="1"/>
</dbReference>
<dbReference type="AlphaFoldDB" id="C4KAN5"/>
<accession>C4KAN5</accession>
<protein>
    <submittedName>
        <fullName evidence="5">Transposase IS204/IS1001/IS1096/IS1165 family protein</fullName>
    </submittedName>
</protein>
<dbReference type="Pfam" id="PF01610">
    <property type="entry name" value="DDE_Tnp_ISL3"/>
    <property type="match status" value="1"/>
</dbReference>
<dbReference type="EMBL" id="CP001281">
    <property type="protein sequence ID" value="ACK53122.1"/>
    <property type="molecule type" value="Genomic_DNA"/>
</dbReference>
<evidence type="ECO:0000259" key="3">
    <source>
        <dbReference type="Pfam" id="PF14690"/>
    </source>
</evidence>
<feature type="domain" description="Transposase IS204/IS1001/IS1096/IS1165 helix-turn-helix" evidence="2">
    <location>
        <begin position="95"/>
        <end position="144"/>
    </location>
</feature>
<reference evidence="5 7" key="2">
    <citation type="journal article" date="2012" name="Stand. Genomic Sci.">
        <title>Complete genome sequence of Thauera aminoaromatica strain MZ1T.</title>
        <authorList>
            <person name="Jiang K."/>
            <person name="Sanseverino J."/>
            <person name="Chauhan A."/>
            <person name="Lucas S."/>
            <person name="Copeland A."/>
            <person name="Lapidus A."/>
            <person name="Del Rio T.G."/>
            <person name="Dalin E."/>
            <person name="Tice H."/>
            <person name="Bruce D."/>
            <person name="Goodwin L."/>
            <person name="Pitluck S."/>
            <person name="Sims D."/>
            <person name="Brettin T."/>
            <person name="Detter J.C."/>
            <person name="Han C."/>
            <person name="Chang Y.J."/>
            <person name="Larimer F."/>
            <person name="Land M."/>
            <person name="Hauser L."/>
            <person name="Kyrpides N.C."/>
            <person name="Mikhailova N."/>
            <person name="Moser S."/>
            <person name="Jegier P."/>
            <person name="Close D."/>
            <person name="Debruyn J.M."/>
            <person name="Wang Y."/>
            <person name="Layton A.C."/>
            <person name="Allen M.S."/>
            <person name="Sayler G.S."/>
        </authorList>
    </citation>
    <scope>NUCLEOTIDE SEQUENCE [LARGE SCALE GENOMIC DNA]</scope>
    <source>
        <strain evidence="5 7">MZ1T</strain>
    </source>
</reference>
<sequence length="441" mass="49476">MSSPIEALFTTALGLQPPWYVAKVDLDTAKRRIDFEVEHAGKRVPCPACGAAHQPVHDRVRRSWRHLDFFQFEAWLHADIPRVQCSGCGKTTQLPVPWAREGSGFTLLFEALGLSLCSELPVRQAAAQMRVAPKRLWGRIRHYVHGARARDDMSGVRYVGIDETSVKRGHAYITVVHDLEAKRLLFATPGRDHATLQAFAQDLRAHGGEPERIEHACIDMSAAYAKGIAQALPTAQVSYDRFHVVALANTAMDEVRREEMRSAAAAVRAAAGTGNKKTLRQLLWAMRKNPPQWTPAQCDAMNWLQRSGLKSARAWRMKQGLRLVYREAAASNCEEVARGALMKWISWARRSRLEPFKRLGATVKAHLGGVLRGMLDGRSNAYVEAMNGQLQQTKTAARGFRNLDNFIAVAYLRMSKLEHLPKNPMVPAIPREYGRYRHVCC</sequence>
<dbReference type="RefSeq" id="WP_004265459.1">
    <property type="nucleotide sequence ID" value="NC_011662.2"/>
</dbReference>
<dbReference type="InterPro" id="IPR032877">
    <property type="entry name" value="Transposase_HTH"/>
</dbReference>
<dbReference type="PANTHER" id="PTHR33498">
    <property type="entry name" value="TRANSPOSASE FOR INSERTION SEQUENCE ELEMENT IS1557"/>
    <property type="match status" value="1"/>
</dbReference>
<gene>
    <name evidence="4" type="ordered locus">Tmz1t_0333</name>
    <name evidence="5" type="ordered locus">Tmz1t_2862</name>
    <name evidence="6" type="ordered locus">Tmz1t_3176</name>
</gene>
<dbReference type="Proteomes" id="UP000002186">
    <property type="component" value="Chromosome"/>
</dbReference>
<feature type="domain" description="Transposase IS204/IS1001/IS1096/IS1165 DDE" evidence="1">
    <location>
        <begin position="159"/>
        <end position="408"/>
    </location>
</feature>
<feature type="domain" description="Transposase IS204/IS1001/IS1096/IS1165 zinc-finger" evidence="3">
    <location>
        <begin position="43"/>
        <end position="88"/>
    </location>
</feature>
<dbReference type="KEGG" id="tmz:Tmz1t_3176"/>
<dbReference type="KEGG" id="tmz:Tmz1t_2862"/>
<dbReference type="NCBIfam" id="NF033550">
    <property type="entry name" value="transpos_ISL3"/>
    <property type="match status" value="1"/>
</dbReference>
<evidence type="ECO:0000259" key="2">
    <source>
        <dbReference type="Pfam" id="PF13542"/>
    </source>
</evidence>
<organism evidence="5 7">
    <name type="scientific">Thauera aminoaromatica</name>
    <dbReference type="NCBI Taxonomy" id="164330"/>
    <lineage>
        <taxon>Bacteria</taxon>
        <taxon>Pseudomonadati</taxon>
        <taxon>Pseudomonadota</taxon>
        <taxon>Betaproteobacteria</taxon>
        <taxon>Rhodocyclales</taxon>
        <taxon>Zoogloeaceae</taxon>
        <taxon>Thauera</taxon>
    </lineage>
</organism>